<dbReference type="AlphaFoldDB" id="A0A084T1G3"/>
<keyword evidence="1" id="KW-0812">Transmembrane</keyword>
<reference evidence="2 3" key="1">
    <citation type="submission" date="2014-07" db="EMBL/GenBank/DDBJ databases">
        <title>Draft Genome Sequence of Gephyronic Acid Producer, Cystobacter violaceus Strain Cb vi76.</title>
        <authorList>
            <person name="Stevens D.C."/>
            <person name="Young J."/>
            <person name="Carmichael R."/>
            <person name="Tan J."/>
            <person name="Taylor R.E."/>
        </authorList>
    </citation>
    <scope>NUCLEOTIDE SEQUENCE [LARGE SCALE GENOMIC DNA]</scope>
    <source>
        <strain evidence="2 3">Cb vi76</strain>
    </source>
</reference>
<evidence type="ECO:0000256" key="1">
    <source>
        <dbReference type="SAM" id="Phobius"/>
    </source>
</evidence>
<keyword evidence="1" id="KW-1133">Transmembrane helix</keyword>
<evidence type="ECO:0000313" key="3">
    <source>
        <dbReference type="Proteomes" id="UP000028547"/>
    </source>
</evidence>
<sequence>MTFLVFLVVLTPVRRARACGPDFPPVLLGDRAHLLAELPDGAFLHEASHLLPKPADTFVVVESAAEPEGARTGGGARETELYQSGAKAFHAGHWDEARARFLEVLALPAGERRRFSTFAAFMLGRMAGAGTELEEARQRFAEVRALVREGFDDPLGLAVASLGEEARPLLRAGDDTGALQLYAEQAAHGSWNGTTSLLFMARAIARDEARLLQVLREPLGQRLMATYAWTRGQEILWVDDTTESPTPLRRLLEALAAVPGLAGADRLAAGAWRAGRFDLAERFAGQERTPLAAWVQAKLAVRRGDNAAAERFLAEAAEGFPPQENWAPQDWLTPQRPRAHVEGERTLLALLRGDFPQAAELVLKTCSWPDIAYVAERVLTVEELQRFIAAHASSPELQCKPDPGLWQEENERQDVNAQLRLLLGRRLLRGGRGQESLEYFLGTKWEEPARKYVEALEQARSAWRDLDEAQALYAAARLARSTGMEIMGTEVAPDWAWVAGLYDVGEWNAELQRASEGSPARASLGDPPLDSEAERARLTAHAPPHTRRFHYRSTAADLAEQAAALVPPRSQAYAALLCHAARFVARTEPERVQRLWATYVKNGALIYDTTLFGERCPEPDFERLRNQKLAMPWRTWRLRTLATVGAGFLLPMLGAVVLVRRKRRQ</sequence>
<dbReference type="Proteomes" id="UP000028547">
    <property type="component" value="Unassembled WGS sequence"/>
</dbReference>
<keyword evidence="1" id="KW-0472">Membrane</keyword>
<accession>A0A084T1G3</accession>
<organism evidence="2 3">
    <name type="scientific">Archangium violaceum Cb vi76</name>
    <dbReference type="NCBI Taxonomy" id="1406225"/>
    <lineage>
        <taxon>Bacteria</taxon>
        <taxon>Pseudomonadati</taxon>
        <taxon>Myxococcota</taxon>
        <taxon>Myxococcia</taxon>
        <taxon>Myxococcales</taxon>
        <taxon>Cystobacterineae</taxon>
        <taxon>Archangiaceae</taxon>
        <taxon>Archangium</taxon>
    </lineage>
</organism>
<evidence type="ECO:0008006" key="4">
    <source>
        <dbReference type="Google" id="ProtNLM"/>
    </source>
</evidence>
<gene>
    <name evidence="2" type="ORF">Q664_01875</name>
</gene>
<proteinExistence type="predicted"/>
<dbReference type="RefSeq" id="WP_043389167.1">
    <property type="nucleotide sequence ID" value="NZ_JPMI01000008.1"/>
</dbReference>
<protein>
    <recommendedName>
        <fullName evidence="4">Tetratricopeptide repeat domain protein</fullName>
    </recommendedName>
</protein>
<comment type="caution">
    <text evidence="2">The sequence shown here is derived from an EMBL/GenBank/DDBJ whole genome shotgun (WGS) entry which is preliminary data.</text>
</comment>
<dbReference type="EMBL" id="JPMI01000008">
    <property type="protein sequence ID" value="KFA94548.1"/>
    <property type="molecule type" value="Genomic_DNA"/>
</dbReference>
<name>A0A084T1G3_9BACT</name>
<evidence type="ECO:0000313" key="2">
    <source>
        <dbReference type="EMBL" id="KFA94548.1"/>
    </source>
</evidence>
<feature type="transmembrane region" description="Helical" evidence="1">
    <location>
        <begin position="636"/>
        <end position="659"/>
    </location>
</feature>